<dbReference type="Pfam" id="PF13855">
    <property type="entry name" value="LRR_8"/>
    <property type="match status" value="5"/>
</dbReference>
<dbReference type="InterPro" id="IPR003591">
    <property type="entry name" value="Leu-rich_rpt_typical-subtyp"/>
</dbReference>
<evidence type="ECO:0000256" key="3">
    <source>
        <dbReference type="ARBA" id="ARBA00022737"/>
    </source>
</evidence>
<dbReference type="PANTHER" id="PTHR24369">
    <property type="entry name" value="ANTIGEN BSP, PUTATIVE-RELATED"/>
    <property type="match status" value="1"/>
</dbReference>
<protein>
    <submittedName>
        <fullName evidence="5">Slit like protein 1 protein</fullName>
    </submittedName>
</protein>
<dbReference type="Proteomes" id="UP000078492">
    <property type="component" value="Unassembled WGS sequence"/>
</dbReference>
<name>A0A195EDS0_9HYME</name>
<reference evidence="5 6" key="1">
    <citation type="submission" date="2015-09" db="EMBL/GenBank/DDBJ databases">
        <title>Trachymyrmex cornetzi WGS genome.</title>
        <authorList>
            <person name="Nygaard S."/>
            <person name="Hu H."/>
            <person name="Boomsma J."/>
            <person name="Zhang G."/>
        </authorList>
    </citation>
    <scope>NUCLEOTIDE SEQUENCE [LARGE SCALE GENOMIC DNA]</scope>
    <source>
        <strain evidence="5">Tcor2-1</strain>
        <tissue evidence="5">Whole body</tissue>
    </source>
</reference>
<dbReference type="FunFam" id="3.80.10.10:FF:001360">
    <property type="entry name" value="Uncharacterized protein"/>
    <property type="match status" value="1"/>
</dbReference>
<evidence type="ECO:0000256" key="1">
    <source>
        <dbReference type="ARBA" id="ARBA00022614"/>
    </source>
</evidence>
<dbReference type="AlphaFoldDB" id="A0A195EDS0"/>
<dbReference type="EMBL" id="KQ979039">
    <property type="protein sequence ID" value="KYN23370.1"/>
    <property type="molecule type" value="Genomic_DNA"/>
</dbReference>
<dbReference type="PANTHER" id="PTHR24369:SF210">
    <property type="entry name" value="CHAOPTIN-RELATED"/>
    <property type="match status" value="1"/>
</dbReference>
<keyword evidence="2" id="KW-0732">Signal</keyword>
<evidence type="ECO:0000313" key="5">
    <source>
        <dbReference type="EMBL" id="KYN23370.1"/>
    </source>
</evidence>
<keyword evidence="1" id="KW-0433">Leucine-rich repeat</keyword>
<dbReference type="InterPro" id="IPR050541">
    <property type="entry name" value="LRR_TM_domain-containing"/>
</dbReference>
<keyword evidence="6" id="KW-1185">Reference proteome</keyword>
<dbReference type="GO" id="GO:0005886">
    <property type="term" value="C:plasma membrane"/>
    <property type="evidence" value="ECO:0007669"/>
    <property type="project" value="TreeGrafter"/>
</dbReference>
<organism evidence="5 6">
    <name type="scientific">Trachymyrmex cornetzi</name>
    <dbReference type="NCBI Taxonomy" id="471704"/>
    <lineage>
        <taxon>Eukaryota</taxon>
        <taxon>Metazoa</taxon>
        <taxon>Ecdysozoa</taxon>
        <taxon>Arthropoda</taxon>
        <taxon>Hexapoda</taxon>
        <taxon>Insecta</taxon>
        <taxon>Pterygota</taxon>
        <taxon>Neoptera</taxon>
        <taxon>Endopterygota</taxon>
        <taxon>Hymenoptera</taxon>
        <taxon>Apocrita</taxon>
        <taxon>Aculeata</taxon>
        <taxon>Formicoidea</taxon>
        <taxon>Formicidae</taxon>
        <taxon>Myrmicinae</taxon>
        <taxon>Trachymyrmex</taxon>
    </lineage>
</organism>
<dbReference type="InterPro" id="IPR001611">
    <property type="entry name" value="Leu-rich_rpt"/>
</dbReference>
<evidence type="ECO:0000256" key="4">
    <source>
        <dbReference type="SAM" id="MobiDB-lite"/>
    </source>
</evidence>
<gene>
    <name evidence="5" type="ORF">ALC57_04244</name>
</gene>
<sequence length="1064" mass="122767">MNEHGTACVANDSPRETAGPGPPMTTHRLWHSAWMGKVDEWIGDPLTPTRRSQGRMVNSILLLWALVGLIGQVHGKCSLAPIADNDRSIAYACIHGDLSDLDELSGETEWIEFSVSRFYTIPDDAFHRFPNLRRLSFYNCHVNLIEPAAFRGLNRLDWLIFHGTRIHVVRSAWFRHLPNIRRLVLDRCGLVHVEPDVFRMLPRLETLDLRDNDLDCLSVEELSYLTALRTVRIDGNPWLCECRLRMERFFRERSIIQEIECRFRPRICTVHRNPQCMTQIEIPLPPPTITIESIENFEERSGNRFQISALTSLDRLPDRTTWIQIVGLEIDRLPAYAFFRFGNSLRSLDLRDCSIGAIEPGAFAGLHQLQRLTLVGNRLPAVAAHWFGDLVALRQLVLARNGIEYIQPDALRPLVGNLRHLDVRYNRLRCLPLDELAHLRHLERLDIIGNPWYCECRRNLEKYLMDRNVGFDVTHADRCYEENEVIEPTDGWQHPQITIHGHVHWTTFEDTLSQRNITVIRPIDEVPTERPPVHRGTCVRDKTQMSRQVFTCSGITSLTELNVLPHSVHAIRIVLSNLKTIPTRAFARFDGWLSQLELRDSNIEKIEHRAFIDLYNLERLSLHSNQLNSMTSEALEGLTNLRYLDLSRNHIYRIPNEVFDTLPQLHILDVSENYMNCLGVEHMARKMPHLYSLKVSGNPWSCLCGTKLASFLDSRKIPYNRDSLFEVNDDCYVTMLPTTPPTTAVTSYTPSRTTTTTEPPSIGFYNETLEGSCFKIPESTEPRYRCVGGNLILLKNIPHNAVYIEFYEGHLPVLPVNALYNFRNLHELIIRNCGLRTISPGAFRGLDSLERLTIQGNPLTSIEANWFNIERLERLDLRGNSIRYIAPGAFRHLRRLVYLNLEGNDLQCIYTSDFQDMPNLHIVEFAGNPLKWRCRMDLEQFLETQKIKFVKVENSCEGKKIMKNLLYQNRTVELECPPGCSTASNIELEKSSTLAFVLFFAKDNRQPKATVRWNFKRLSNPINISHQLRDSRTVVRVLLASTRTIDKKTLTKPRRPLANVKYTR</sequence>
<dbReference type="InterPro" id="IPR032675">
    <property type="entry name" value="LRR_dom_sf"/>
</dbReference>
<dbReference type="PROSITE" id="PS51450">
    <property type="entry name" value="LRR"/>
    <property type="match status" value="1"/>
</dbReference>
<dbReference type="SUPFAM" id="SSF52058">
    <property type="entry name" value="L domain-like"/>
    <property type="match status" value="2"/>
</dbReference>
<dbReference type="Gene3D" id="3.80.10.10">
    <property type="entry name" value="Ribonuclease Inhibitor"/>
    <property type="match status" value="4"/>
</dbReference>
<feature type="region of interest" description="Disordered" evidence="4">
    <location>
        <begin position="1"/>
        <end position="24"/>
    </location>
</feature>
<accession>A0A195EDS0</accession>
<keyword evidence="3" id="KW-0677">Repeat</keyword>
<dbReference type="STRING" id="471704.A0A195EDS0"/>
<proteinExistence type="predicted"/>
<dbReference type="SMART" id="SM00369">
    <property type="entry name" value="LRR_TYP"/>
    <property type="match status" value="14"/>
</dbReference>
<evidence type="ECO:0000313" key="6">
    <source>
        <dbReference type="Proteomes" id="UP000078492"/>
    </source>
</evidence>
<evidence type="ECO:0000256" key="2">
    <source>
        <dbReference type="ARBA" id="ARBA00022729"/>
    </source>
</evidence>